<feature type="transmembrane region" description="Helical" evidence="7">
    <location>
        <begin position="31"/>
        <end position="53"/>
    </location>
</feature>
<dbReference type="Pfam" id="PF07681">
    <property type="entry name" value="DoxX"/>
    <property type="match status" value="1"/>
</dbReference>
<evidence type="ECO:0000256" key="2">
    <source>
        <dbReference type="ARBA" id="ARBA00006679"/>
    </source>
</evidence>
<protein>
    <submittedName>
        <fullName evidence="8">DoxX family protein</fullName>
    </submittedName>
</protein>
<accession>A0A3D8YAF1</accession>
<comment type="subcellular location">
    <subcellularLocation>
        <location evidence="1">Cell membrane</location>
        <topology evidence="1">Multi-pass membrane protein</topology>
    </subcellularLocation>
</comment>
<dbReference type="InterPro" id="IPR032808">
    <property type="entry name" value="DoxX"/>
</dbReference>
<keyword evidence="9" id="KW-1185">Reference proteome</keyword>
<name>A0A3D8YAF1_9BACT</name>
<keyword evidence="5 7" id="KW-1133">Transmembrane helix</keyword>
<dbReference type="PANTHER" id="PTHR33452:SF1">
    <property type="entry name" value="INNER MEMBRANE PROTEIN YPHA-RELATED"/>
    <property type="match status" value="1"/>
</dbReference>
<keyword evidence="3" id="KW-1003">Cell membrane</keyword>
<evidence type="ECO:0000256" key="7">
    <source>
        <dbReference type="SAM" id="Phobius"/>
    </source>
</evidence>
<evidence type="ECO:0000256" key="3">
    <source>
        <dbReference type="ARBA" id="ARBA00022475"/>
    </source>
</evidence>
<evidence type="ECO:0000256" key="5">
    <source>
        <dbReference type="ARBA" id="ARBA00022989"/>
    </source>
</evidence>
<evidence type="ECO:0000313" key="9">
    <source>
        <dbReference type="Proteomes" id="UP000256373"/>
    </source>
</evidence>
<dbReference type="Proteomes" id="UP000256373">
    <property type="component" value="Unassembled WGS sequence"/>
</dbReference>
<keyword evidence="4 7" id="KW-0812">Transmembrane</keyword>
<gene>
    <name evidence="8" type="ORF">DSL64_19275</name>
</gene>
<comment type="similarity">
    <text evidence="2">Belongs to the DoxX family.</text>
</comment>
<dbReference type="InterPro" id="IPR051907">
    <property type="entry name" value="DoxX-like_oxidoreductase"/>
</dbReference>
<comment type="caution">
    <text evidence="8">The sequence shown here is derived from an EMBL/GenBank/DDBJ whole genome shotgun (WGS) entry which is preliminary data.</text>
</comment>
<evidence type="ECO:0000256" key="4">
    <source>
        <dbReference type="ARBA" id="ARBA00022692"/>
    </source>
</evidence>
<keyword evidence="6 7" id="KW-0472">Membrane</keyword>
<dbReference type="AlphaFoldDB" id="A0A3D8YAF1"/>
<dbReference type="GO" id="GO:0005886">
    <property type="term" value="C:plasma membrane"/>
    <property type="evidence" value="ECO:0007669"/>
    <property type="project" value="UniProtKB-SubCell"/>
</dbReference>
<evidence type="ECO:0000256" key="1">
    <source>
        <dbReference type="ARBA" id="ARBA00004651"/>
    </source>
</evidence>
<sequence length="161" mass="18007">MNCKQCSYIHFSSDRFLFLSMTVLNKLTRTIYNTFSVDFSMLILRLTFGILMVPHGYAKFQGFEERQHKFMEFMGLSGPVSLALTIFAELVCAALLAAGLFTRLVCIPLIITALVIVFAAHDGDIFGDASSGFFYLIGYLVIFLVGPGRYSLDAVLSRKFN</sequence>
<evidence type="ECO:0000313" key="8">
    <source>
        <dbReference type="EMBL" id="REA58814.1"/>
    </source>
</evidence>
<evidence type="ECO:0000256" key="6">
    <source>
        <dbReference type="ARBA" id="ARBA00023136"/>
    </source>
</evidence>
<feature type="transmembrane region" description="Helical" evidence="7">
    <location>
        <begin position="133"/>
        <end position="152"/>
    </location>
</feature>
<dbReference type="EMBL" id="QNUL01000018">
    <property type="protein sequence ID" value="REA58814.1"/>
    <property type="molecule type" value="Genomic_DNA"/>
</dbReference>
<reference evidence="8 9" key="1">
    <citation type="submission" date="2018-07" db="EMBL/GenBank/DDBJ databases">
        <title>Dyadobacter roseus sp. nov., isolated from rose rhizosphere soil.</title>
        <authorList>
            <person name="Chen L."/>
        </authorList>
    </citation>
    <scope>NUCLEOTIDE SEQUENCE [LARGE SCALE GENOMIC DNA]</scope>
    <source>
        <strain evidence="8 9">RS19</strain>
    </source>
</reference>
<feature type="transmembrane region" description="Helical" evidence="7">
    <location>
        <begin position="104"/>
        <end position="121"/>
    </location>
</feature>
<feature type="transmembrane region" description="Helical" evidence="7">
    <location>
        <begin position="73"/>
        <end position="97"/>
    </location>
</feature>
<organism evidence="8 9">
    <name type="scientific">Dyadobacter luteus</name>
    <dbReference type="NCBI Taxonomy" id="2259619"/>
    <lineage>
        <taxon>Bacteria</taxon>
        <taxon>Pseudomonadati</taxon>
        <taxon>Bacteroidota</taxon>
        <taxon>Cytophagia</taxon>
        <taxon>Cytophagales</taxon>
        <taxon>Spirosomataceae</taxon>
        <taxon>Dyadobacter</taxon>
    </lineage>
</organism>
<proteinExistence type="inferred from homology"/>
<dbReference type="PANTHER" id="PTHR33452">
    <property type="entry name" value="OXIDOREDUCTASE CATD-RELATED"/>
    <property type="match status" value="1"/>
</dbReference>